<dbReference type="PANTHER" id="PTHR44140">
    <property type="entry name" value="LD25575P"/>
    <property type="match status" value="1"/>
</dbReference>
<dbReference type="SMART" id="SM00271">
    <property type="entry name" value="DnaJ"/>
    <property type="match status" value="1"/>
</dbReference>
<dbReference type="AlphaFoldDB" id="A0A1U7HGZ2"/>
<dbReference type="InterPro" id="IPR011990">
    <property type="entry name" value="TPR-like_helical_dom_sf"/>
</dbReference>
<dbReference type="OrthoDB" id="494812at2"/>
<organism evidence="7 8">
    <name type="scientific">Hydrococcus rivularis NIES-593</name>
    <dbReference type="NCBI Taxonomy" id="1921803"/>
    <lineage>
        <taxon>Bacteria</taxon>
        <taxon>Bacillati</taxon>
        <taxon>Cyanobacteriota</taxon>
        <taxon>Cyanophyceae</taxon>
        <taxon>Pleurocapsales</taxon>
        <taxon>Hydrococcaceae</taxon>
        <taxon>Hydrococcus</taxon>
    </lineage>
</organism>
<dbReference type="InterPro" id="IPR036869">
    <property type="entry name" value="J_dom_sf"/>
</dbReference>
<evidence type="ECO:0000256" key="2">
    <source>
        <dbReference type="ARBA" id="ARBA00022729"/>
    </source>
</evidence>
<dbReference type="InterPro" id="IPR001623">
    <property type="entry name" value="DnaJ_domain"/>
</dbReference>
<dbReference type="GO" id="GO:0051087">
    <property type="term" value="F:protein-folding chaperone binding"/>
    <property type="evidence" value="ECO:0007669"/>
    <property type="project" value="TreeGrafter"/>
</dbReference>
<feature type="domain" description="J" evidence="6">
    <location>
        <begin position="16"/>
        <end position="87"/>
    </location>
</feature>
<dbReference type="Proteomes" id="UP000186868">
    <property type="component" value="Unassembled WGS sequence"/>
</dbReference>
<keyword evidence="2" id="KW-0732">Signal</keyword>
<proteinExistence type="predicted"/>
<sequence>MSFKIQQGLFKLDIVDHYAILGISLDSDTKQIRQRYLKIAQRLHPDTCKATSNAEKQQANQILSKLVNPAYEQLSKDGTRTEYLLILSQMGKTLTLDGGKITLVSESAKQLAQAIGNADQLYKKLLQSLALEQYTSIDKILGTIAQISELNLVYLMLKQGQIAPVKATQTFAAKPAAESQVKKIEPETPVSPVASYIRRAQEYLDRKNSAQAIVEMRDALKIEPNNSTCHGLMGLAYLQQNQMTMAKVHINKAWQANPKDPIAMKAKQELNKLVPSSDSKSKTSAEQSSSSGFLGGLFGGKKK</sequence>
<dbReference type="STRING" id="1921803.NIES593_11950"/>
<feature type="compositionally biased region" description="Low complexity" evidence="5">
    <location>
        <begin position="276"/>
        <end position="292"/>
    </location>
</feature>
<evidence type="ECO:0000259" key="6">
    <source>
        <dbReference type="PROSITE" id="PS50076"/>
    </source>
</evidence>
<gene>
    <name evidence="7" type="ORF">NIES593_11950</name>
</gene>
<feature type="repeat" description="TPR" evidence="4">
    <location>
        <begin position="193"/>
        <end position="226"/>
    </location>
</feature>
<dbReference type="Pfam" id="PF00226">
    <property type="entry name" value="DnaJ"/>
    <property type="match status" value="1"/>
</dbReference>
<keyword evidence="4" id="KW-0802">TPR repeat</keyword>
<name>A0A1U7HGZ2_9CYAN</name>
<dbReference type="SUPFAM" id="SSF46565">
    <property type="entry name" value="Chaperone J-domain"/>
    <property type="match status" value="1"/>
</dbReference>
<evidence type="ECO:0000256" key="4">
    <source>
        <dbReference type="PROSITE-ProRule" id="PRU00339"/>
    </source>
</evidence>
<dbReference type="CDD" id="cd06257">
    <property type="entry name" value="DnaJ"/>
    <property type="match status" value="1"/>
</dbReference>
<dbReference type="PROSITE" id="PS50076">
    <property type="entry name" value="DNAJ_2"/>
    <property type="match status" value="1"/>
</dbReference>
<dbReference type="PANTHER" id="PTHR44140:SF2">
    <property type="entry name" value="LD25575P"/>
    <property type="match status" value="1"/>
</dbReference>
<dbReference type="GO" id="GO:0034975">
    <property type="term" value="P:protein folding in endoplasmic reticulum"/>
    <property type="evidence" value="ECO:0007669"/>
    <property type="project" value="TreeGrafter"/>
</dbReference>
<comment type="subcellular location">
    <subcellularLocation>
        <location evidence="1">Endoplasmic reticulum</location>
    </subcellularLocation>
</comment>
<evidence type="ECO:0000256" key="5">
    <source>
        <dbReference type="SAM" id="MobiDB-lite"/>
    </source>
</evidence>
<reference evidence="7 8" key="1">
    <citation type="submission" date="2016-11" db="EMBL/GenBank/DDBJ databases">
        <title>Draft Genome Sequences of Nine Cyanobacterial Strains from Diverse Habitats.</title>
        <authorList>
            <person name="Zhu T."/>
            <person name="Hou S."/>
            <person name="Lu X."/>
            <person name="Hess W.R."/>
        </authorList>
    </citation>
    <scope>NUCLEOTIDE SEQUENCE [LARGE SCALE GENOMIC DNA]</scope>
    <source>
        <strain evidence="7 8">NIES-593</strain>
    </source>
</reference>
<dbReference type="Pfam" id="PF13181">
    <property type="entry name" value="TPR_8"/>
    <property type="match status" value="1"/>
</dbReference>
<dbReference type="EMBL" id="MRCB01000012">
    <property type="protein sequence ID" value="OKH22824.1"/>
    <property type="molecule type" value="Genomic_DNA"/>
</dbReference>
<comment type="caution">
    <text evidence="7">The sequence shown here is derived from an EMBL/GenBank/DDBJ whole genome shotgun (WGS) entry which is preliminary data.</text>
</comment>
<dbReference type="RefSeq" id="WP_073599792.1">
    <property type="nucleotide sequence ID" value="NZ_MRCB01000012.1"/>
</dbReference>
<keyword evidence="8" id="KW-1185">Reference proteome</keyword>
<feature type="region of interest" description="Disordered" evidence="5">
    <location>
        <begin position="271"/>
        <end position="303"/>
    </location>
</feature>
<dbReference type="SUPFAM" id="SSF48452">
    <property type="entry name" value="TPR-like"/>
    <property type="match status" value="1"/>
</dbReference>
<dbReference type="Gene3D" id="1.10.287.110">
    <property type="entry name" value="DnaJ domain"/>
    <property type="match status" value="1"/>
</dbReference>
<accession>A0A1U7HGZ2</accession>
<evidence type="ECO:0000256" key="1">
    <source>
        <dbReference type="ARBA" id="ARBA00004240"/>
    </source>
</evidence>
<dbReference type="InterPro" id="IPR051727">
    <property type="entry name" value="DnaJ_C3_Co-chaperones"/>
</dbReference>
<evidence type="ECO:0000313" key="8">
    <source>
        <dbReference type="Proteomes" id="UP000186868"/>
    </source>
</evidence>
<dbReference type="GO" id="GO:0051787">
    <property type="term" value="F:misfolded protein binding"/>
    <property type="evidence" value="ECO:0007669"/>
    <property type="project" value="TreeGrafter"/>
</dbReference>
<dbReference type="Gene3D" id="1.25.40.10">
    <property type="entry name" value="Tetratricopeptide repeat domain"/>
    <property type="match status" value="1"/>
</dbReference>
<dbReference type="InterPro" id="IPR019734">
    <property type="entry name" value="TPR_rpt"/>
</dbReference>
<dbReference type="SMART" id="SM00028">
    <property type="entry name" value="TPR"/>
    <property type="match status" value="2"/>
</dbReference>
<evidence type="ECO:0000313" key="7">
    <source>
        <dbReference type="EMBL" id="OKH22824.1"/>
    </source>
</evidence>
<keyword evidence="3" id="KW-0256">Endoplasmic reticulum</keyword>
<dbReference type="PROSITE" id="PS50005">
    <property type="entry name" value="TPR"/>
    <property type="match status" value="1"/>
</dbReference>
<evidence type="ECO:0000256" key="3">
    <source>
        <dbReference type="ARBA" id="ARBA00022824"/>
    </source>
</evidence>
<feature type="compositionally biased region" description="Gly residues" evidence="5">
    <location>
        <begin position="293"/>
        <end position="303"/>
    </location>
</feature>
<protein>
    <submittedName>
        <fullName evidence="7">Molecular chaperone DnaJ</fullName>
    </submittedName>
</protein>